<name>A0A9W6FNT8_9MICO</name>
<feature type="region of interest" description="Disordered" evidence="1">
    <location>
        <begin position="96"/>
        <end position="161"/>
    </location>
</feature>
<protein>
    <recommendedName>
        <fullName evidence="5">PQ-loop repeat-containing protein</fullName>
    </recommendedName>
</protein>
<comment type="caution">
    <text evidence="3">The sequence shown here is derived from an EMBL/GenBank/DDBJ whole genome shotgun (WGS) entry which is preliminary data.</text>
</comment>
<dbReference type="Gene3D" id="1.20.1280.290">
    <property type="match status" value="1"/>
</dbReference>
<dbReference type="EMBL" id="BSDP01000001">
    <property type="protein sequence ID" value="GLI26775.1"/>
    <property type="molecule type" value="Genomic_DNA"/>
</dbReference>
<reference evidence="3" key="1">
    <citation type="submission" date="2022-12" db="EMBL/GenBank/DDBJ databases">
        <title>Reference genome sequencing for broad-spectrum identification of bacterial and archaeal isolates by mass spectrometry.</title>
        <authorList>
            <person name="Sekiguchi Y."/>
            <person name="Tourlousse D.M."/>
        </authorList>
    </citation>
    <scope>NUCLEOTIDE SEQUENCE</scope>
    <source>
        <strain evidence="3">14</strain>
    </source>
</reference>
<feature type="transmembrane region" description="Helical" evidence="2">
    <location>
        <begin position="35"/>
        <end position="56"/>
    </location>
</feature>
<dbReference type="AlphaFoldDB" id="A0A9W6FNT8"/>
<dbReference type="RefSeq" id="WP_281882789.1">
    <property type="nucleotide sequence ID" value="NZ_BSDP01000001.1"/>
</dbReference>
<organism evidence="3 4">
    <name type="scientific">Agromyces rhizosphaerae</name>
    <dbReference type="NCBI Taxonomy" id="88374"/>
    <lineage>
        <taxon>Bacteria</taxon>
        <taxon>Bacillati</taxon>
        <taxon>Actinomycetota</taxon>
        <taxon>Actinomycetes</taxon>
        <taxon>Micrococcales</taxon>
        <taxon>Microbacteriaceae</taxon>
        <taxon>Agromyces</taxon>
    </lineage>
</organism>
<evidence type="ECO:0000313" key="3">
    <source>
        <dbReference type="EMBL" id="GLI26775.1"/>
    </source>
</evidence>
<sequence>MDVIVLAGAIATAMFAISHFPMLRKAIVTRDLHSYSLGNLVLLNIANLIYSLYIFTLPIGPIWVLHSFYVAVAATMLALYIGTGAHRADRIQMRAWRARRSARSSSRPSRRSRPRRQTRPVPAPQVPVPDRGVAVPPGVGSRAHDSDPATDPAPMGHLRPV</sequence>
<feature type="compositionally biased region" description="Basic residues" evidence="1">
    <location>
        <begin position="96"/>
        <end position="118"/>
    </location>
</feature>
<evidence type="ECO:0000256" key="1">
    <source>
        <dbReference type="SAM" id="MobiDB-lite"/>
    </source>
</evidence>
<keyword evidence="2" id="KW-0812">Transmembrane</keyword>
<gene>
    <name evidence="3" type="ORF">ARHIZOSPH14_10170</name>
</gene>
<proteinExistence type="predicted"/>
<accession>A0A9W6FNT8</accession>
<evidence type="ECO:0008006" key="5">
    <source>
        <dbReference type="Google" id="ProtNLM"/>
    </source>
</evidence>
<dbReference type="Proteomes" id="UP001144396">
    <property type="component" value="Unassembled WGS sequence"/>
</dbReference>
<feature type="transmembrane region" description="Helical" evidence="2">
    <location>
        <begin position="62"/>
        <end position="83"/>
    </location>
</feature>
<keyword evidence="2" id="KW-0472">Membrane</keyword>
<keyword evidence="2" id="KW-1133">Transmembrane helix</keyword>
<evidence type="ECO:0000313" key="4">
    <source>
        <dbReference type="Proteomes" id="UP001144396"/>
    </source>
</evidence>
<feature type="transmembrane region" description="Helical" evidence="2">
    <location>
        <begin position="6"/>
        <end position="23"/>
    </location>
</feature>
<evidence type="ECO:0000256" key="2">
    <source>
        <dbReference type="SAM" id="Phobius"/>
    </source>
</evidence>
<keyword evidence="4" id="KW-1185">Reference proteome</keyword>